<dbReference type="PANTHER" id="PTHR46825">
    <property type="entry name" value="D-ALANYL-D-ALANINE-CARBOXYPEPTIDASE/ENDOPEPTIDASE AMPH"/>
    <property type="match status" value="1"/>
</dbReference>
<gene>
    <name evidence="2" type="ORF">GCM10010439_44230</name>
</gene>
<dbReference type="SUPFAM" id="SSF56601">
    <property type="entry name" value="beta-lactamase/transpeptidase-like"/>
    <property type="match status" value="1"/>
</dbReference>
<organism evidence="2 3">
    <name type="scientific">Actinocorallia aurantiaca</name>
    <dbReference type="NCBI Taxonomy" id="46204"/>
    <lineage>
        <taxon>Bacteria</taxon>
        <taxon>Bacillati</taxon>
        <taxon>Actinomycetota</taxon>
        <taxon>Actinomycetes</taxon>
        <taxon>Streptosporangiales</taxon>
        <taxon>Thermomonosporaceae</taxon>
        <taxon>Actinocorallia</taxon>
    </lineage>
</organism>
<keyword evidence="3" id="KW-1185">Reference proteome</keyword>
<sequence length="328" mass="34733">MTEVAGPSVLVRATAGELARKRAGVAVAAIAGEGTAEAAAGRAAPDTVFEIGSLTKVFTSLLLARLVVAGKAALDEPVTDLLGAPVPERDGERITLRHLATHTSGLPRLPKGMFLPALLNPRKPDPYADCTAEFLLDGLTRTKLGATPGKRFRYSNLGAGLLGLALARRAGTTYERLVAEQISRPLGLTHTGLDDTGLTQGHDRRSRPVAPWHLADLAGAGGLRSTVADLAVFARAQLDADSTELAEAIRLTHTAEGHRMNRFTTMRLGWLELRRDGDSQLWHNGATGGFTSFLAIRPTRHTAVAALSDTARSVDRPAADLLRALSTP</sequence>
<feature type="domain" description="Beta-lactamase-related" evidence="1">
    <location>
        <begin position="19"/>
        <end position="324"/>
    </location>
</feature>
<name>A0ABN3UDK3_9ACTN</name>
<dbReference type="Proteomes" id="UP001501842">
    <property type="component" value="Unassembled WGS sequence"/>
</dbReference>
<evidence type="ECO:0000259" key="1">
    <source>
        <dbReference type="Pfam" id="PF00144"/>
    </source>
</evidence>
<comment type="caution">
    <text evidence="2">The sequence shown here is derived from an EMBL/GenBank/DDBJ whole genome shotgun (WGS) entry which is preliminary data.</text>
</comment>
<accession>A0ABN3UDK3</accession>
<dbReference type="InterPro" id="IPR001466">
    <property type="entry name" value="Beta-lactam-related"/>
</dbReference>
<evidence type="ECO:0000313" key="3">
    <source>
        <dbReference type="Proteomes" id="UP001501842"/>
    </source>
</evidence>
<proteinExistence type="predicted"/>
<dbReference type="InterPro" id="IPR050491">
    <property type="entry name" value="AmpC-like"/>
</dbReference>
<dbReference type="Gene3D" id="3.40.710.10">
    <property type="entry name" value="DD-peptidase/beta-lactamase superfamily"/>
    <property type="match status" value="1"/>
</dbReference>
<dbReference type="InterPro" id="IPR012338">
    <property type="entry name" value="Beta-lactam/transpept-like"/>
</dbReference>
<evidence type="ECO:0000313" key="2">
    <source>
        <dbReference type="EMBL" id="GAA2730669.1"/>
    </source>
</evidence>
<dbReference type="EMBL" id="BAAATZ010000019">
    <property type="protein sequence ID" value="GAA2730669.1"/>
    <property type="molecule type" value="Genomic_DNA"/>
</dbReference>
<protein>
    <recommendedName>
        <fullName evidence="1">Beta-lactamase-related domain-containing protein</fullName>
    </recommendedName>
</protein>
<reference evidence="2 3" key="1">
    <citation type="journal article" date="2019" name="Int. J. Syst. Evol. Microbiol.">
        <title>The Global Catalogue of Microorganisms (GCM) 10K type strain sequencing project: providing services to taxonomists for standard genome sequencing and annotation.</title>
        <authorList>
            <consortium name="The Broad Institute Genomics Platform"/>
            <consortium name="The Broad Institute Genome Sequencing Center for Infectious Disease"/>
            <person name="Wu L."/>
            <person name="Ma J."/>
        </authorList>
    </citation>
    <scope>NUCLEOTIDE SEQUENCE [LARGE SCALE GENOMIC DNA]</scope>
    <source>
        <strain evidence="2 3">JCM 8201</strain>
    </source>
</reference>
<dbReference type="Pfam" id="PF00144">
    <property type="entry name" value="Beta-lactamase"/>
    <property type="match status" value="1"/>
</dbReference>
<dbReference type="PANTHER" id="PTHR46825:SF8">
    <property type="entry name" value="BETA-LACTAMASE-RELATED"/>
    <property type="match status" value="1"/>
</dbReference>
<dbReference type="RefSeq" id="WP_344452517.1">
    <property type="nucleotide sequence ID" value="NZ_BAAATZ010000019.1"/>
</dbReference>